<accession>A0ABX2KHU1</accession>
<dbReference type="EMBL" id="WHOS01000025">
    <property type="protein sequence ID" value="NUB01358.1"/>
    <property type="molecule type" value="Genomic_DNA"/>
</dbReference>
<reference evidence="1 2" key="1">
    <citation type="submission" date="2019-10" db="EMBL/GenBank/DDBJ databases">
        <title>Genome sequence of Azospirillum melinis.</title>
        <authorList>
            <person name="Ambrosini A."/>
            <person name="Sant'Anna F.H."/>
            <person name="Cassan F.D."/>
            <person name="Souza E.M."/>
            <person name="Passaglia L.M.P."/>
        </authorList>
    </citation>
    <scope>NUCLEOTIDE SEQUENCE [LARGE SCALE GENOMIC DNA]</scope>
    <source>
        <strain evidence="1 2">TMCY0552</strain>
    </source>
</reference>
<dbReference type="RefSeq" id="WP_174472437.1">
    <property type="nucleotide sequence ID" value="NZ_JAGINN010000009.1"/>
</dbReference>
<gene>
    <name evidence="1" type="ORF">GBZ48_19025</name>
</gene>
<proteinExistence type="predicted"/>
<sequence length="228" mass="25021">MHSWYFVGDSHVQAFETAATLGLLRRPSRFLIVPGATAVGLRNPESHTQAIAHFRETLLPALPDVVPVLQLGEVDCGFVIWWRAQTLGESVDAQLAASIEAYTCFIDTLIDAGYSRVVVTGAVPPTIPDGHRQGAVARARHTVTASLRDRTELTMRYNRLLAAEAARRRIPYTDISAHVLDAGTGLIADAYRSPNPRDHHLHPIRGAYAWAEAINGLETQLDRQPAEC</sequence>
<dbReference type="SUPFAM" id="SSF52266">
    <property type="entry name" value="SGNH hydrolase"/>
    <property type="match status" value="1"/>
</dbReference>
<organism evidence="1 2">
    <name type="scientific">Azospirillum melinis</name>
    <dbReference type="NCBI Taxonomy" id="328839"/>
    <lineage>
        <taxon>Bacteria</taxon>
        <taxon>Pseudomonadati</taxon>
        <taxon>Pseudomonadota</taxon>
        <taxon>Alphaproteobacteria</taxon>
        <taxon>Rhodospirillales</taxon>
        <taxon>Azospirillaceae</taxon>
        <taxon>Azospirillum</taxon>
    </lineage>
</organism>
<keyword evidence="2" id="KW-1185">Reference proteome</keyword>
<dbReference type="Gene3D" id="3.40.50.1110">
    <property type="entry name" value="SGNH hydrolase"/>
    <property type="match status" value="1"/>
</dbReference>
<name>A0ABX2KHU1_9PROT</name>
<evidence type="ECO:0008006" key="3">
    <source>
        <dbReference type="Google" id="ProtNLM"/>
    </source>
</evidence>
<comment type="caution">
    <text evidence="1">The sequence shown here is derived from an EMBL/GenBank/DDBJ whole genome shotgun (WGS) entry which is preliminary data.</text>
</comment>
<evidence type="ECO:0000313" key="2">
    <source>
        <dbReference type="Proteomes" id="UP000605086"/>
    </source>
</evidence>
<dbReference type="InterPro" id="IPR036514">
    <property type="entry name" value="SGNH_hydro_sf"/>
</dbReference>
<evidence type="ECO:0000313" key="1">
    <source>
        <dbReference type="EMBL" id="NUB01358.1"/>
    </source>
</evidence>
<dbReference type="Proteomes" id="UP000605086">
    <property type="component" value="Unassembled WGS sequence"/>
</dbReference>
<protein>
    <recommendedName>
        <fullName evidence="3">SGNH/GDSL hydrolase family protein</fullName>
    </recommendedName>
</protein>